<sequence length="897" mass="105094">MTHNLSVYYQNCRGIRTKLQTLFMNILSCDFDIIVITETWLIPEISDSEFIDQRYVTFRCDRDRNATSKMDGGGVMIAVLRSLNPVYVLSSPTVGDSRYLEHVLVCIPSSDRNKRHIISAVYISNNSPTSVYEDFFKGLLDIINDPYTDTYLLLGDYNIPKANWITNTRNNRLICTGTSATCLSIRNFMTLCAASQYNFLKNCHQRTLDLLISNTNCSVLPVTVPLLKLDDYHPAFSTILTIDIKIISKMTRKSLTKYNYRKADYENINRALTEIDWNSLLVNLPAEEALDNLYEVIYSIIREHIPQSQSKNSHFPIWFSKSLIHMFKNKNKYWIKWKVYNNKYDYHIYSLYRDRFRRECNKNYTKYKKYVEDSIRRNIKNFWIYINNRKEKPSLPAKMYYEDRSSSDPYEICNLFSLFFKSVYETSTFNPISWIPGREFADNSDVLCNLYVDTDKINHQLKSIDATKGPGPDGLPPMFIKCIAKSLVHPLHIIYNKCLYEGIFPIRWKCANIIPVYKSGTKQNIENYRPISILCALAKIFEKLVHNEVYPVLSPLIIPEQHGFVKRRSTVSNLLLYTDFLFENLDRGIQVDAIYTDFQKAFDKVDHKLLLEKIAYNGIRGNLLRWFSSYVCNRSQRVVVNGFHSDLIHVTSGVPQGSILGPLLFLIFNNDIKNCFRHSHFLLYADDLKIYKSIHSDIDCTLLQNDLNHLTHYCYINKLKLSIPKCHGISFTKNKNKIIYNYKLCDNSLTAVDYLRDLGVILDSKLHLDLHIDSIISRGFRMYKFVMRATTDFSRISTYLYLYTTLIRPQVEYACAIWNPLYKKYSEQLEIIQARFLKSVHYKIYRYKTPYNNLLSKFEMLTLHNRRMLLQSVTLYRICHNLIDCPDLVNDMDLTCL</sequence>
<accession>G3E4N4</accession>
<dbReference type="InterPro" id="IPR043502">
    <property type="entry name" value="DNA/RNA_pol_sf"/>
</dbReference>
<feature type="domain" description="Reverse transcriptase" evidence="1">
    <location>
        <begin position="497"/>
        <end position="762"/>
    </location>
</feature>
<organism evidence="2">
    <name type="scientific">Pectinophora gossypiella</name>
    <name type="common">Cotton pink bollworm</name>
    <name type="synonym">Depressaria gossypiella</name>
    <dbReference type="NCBI Taxonomy" id="13191"/>
    <lineage>
        <taxon>Eukaryota</taxon>
        <taxon>Metazoa</taxon>
        <taxon>Ecdysozoa</taxon>
        <taxon>Arthropoda</taxon>
        <taxon>Hexapoda</taxon>
        <taxon>Insecta</taxon>
        <taxon>Pterygota</taxon>
        <taxon>Neoptera</taxon>
        <taxon>Endopterygota</taxon>
        <taxon>Lepidoptera</taxon>
        <taxon>Glossata</taxon>
        <taxon>Ditrysia</taxon>
        <taxon>Gelechioidea</taxon>
        <taxon>Gelechiidae</taxon>
        <taxon>Apatetrinae</taxon>
        <taxon>Pectinophora</taxon>
    </lineage>
</organism>
<dbReference type="InterPro" id="IPR000477">
    <property type="entry name" value="RT_dom"/>
</dbReference>
<dbReference type="SUPFAM" id="SSF56672">
    <property type="entry name" value="DNA/RNA polymerases"/>
    <property type="match status" value="2"/>
</dbReference>
<dbReference type="PANTHER" id="PTHR33332">
    <property type="entry name" value="REVERSE TRANSCRIPTASE DOMAIN-CONTAINING PROTEIN"/>
    <property type="match status" value="1"/>
</dbReference>
<dbReference type="GO" id="GO:0071897">
    <property type="term" value="P:DNA biosynthetic process"/>
    <property type="evidence" value="ECO:0007669"/>
    <property type="project" value="UniProtKB-ARBA"/>
</dbReference>
<dbReference type="Pfam" id="PF00078">
    <property type="entry name" value="RVT_1"/>
    <property type="match status" value="1"/>
</dbReference>
<evidence type="ECO:0000313" key="2">
    <source>
        <dbReference type="EMBL" id="AEM44817.1"/>
    </source>
</evidence>
<dbReference type="PROSITE" id="PS50878">
    <property type="entry name" value="RT_POL"/>
    <property type="match status" value="1"/>
</dbReference>
<dbReference type="EMBL" id="HQ585015">
    <property type="protein sequence ID" value="AEM44817.1"/>
    <property type="molecule type" value="Genomic_DNA"/>
</dbReference>
<dbReference type="OrthoDB" id="426210at2759"/>
<dbReference type="CDD" id="cd01650">
    <property type="entry name" value="RT_nLTR_like"/>
    <property type="match status" value="1"/>
</dbReference>
<dbReference type="InterPro" id="IPR036691">
    <property type="entry name" value="Endo/exonu/phosph_ase_sf"/>
</dbReference>
<protein>
    <recommendedName>
        <fullName evidence="1">Reverse transcriptase domain-containing protein</fullName>
    </recommendedName>
</protein>
<dbReference type="AlphaFoldDB" id="G3E4N4"/>
<evidence type="ECO:0000259" key="1">
    <source>
        <dbReference type="PROSITE" id="PS50878"/>
    </source>
</evidence>
<name>G3E4N4_PECGO</name>
<proteinExistence type="predicted"/>
<dbReference type="Gene3D" id="3.60.10.10">
    <property type="entry name" value="Endonuclease/exonuclease/phosphatase"/>
    <property type="match status" value="1"/>
</dbReference>
<dbReference type="SUPFAM" id="SSF56219">
    <property type="entry name" value="DNase I-like"/>
    <property type="match status" value="1"/>
</dbReference>
<reference evidence="2" key="1">
    <citation type="journal article" date="2011" name="Insect Mol. Biol.">
        <title>Insertion of an intact CR1 retrotransposon in a cadherin gene linked with Bt resistance in the pink bollworm, Pectinophora gossypiella.</title>
        <authorList>
            <person name="Fabrick J.A."/>
            <person name="Mathew L.G."/>
            <person name="Tabashnik B.E."/>
            <person name="Li X."/>
        </authorList>
    </citation>
    <scope>NUCLEOTIDE SEQUENCE</scope>
    <source>
        <strain evidence="2">BxR</strain>
    </source>
</reference>